<keyword evidence="3" id="KW-1185">Reference proteome</keyword>
<proteinExistence type="predicted"/>
<name>A0AAZ3PVB9_ONCTS</name>
<dbReference type="AlphaFoldDB" id="A0AAZ3PVB9"/>
<feature type="compositionally biased region" description="Pro residues" evidence="1">
    <location>
        <begin position="243"/>
        <end position="262"/>
    </location>
</feature>
<dbReference type="GeneTree" id="ENSGT00940000157291"/>
<evidence type="ECO:0000313" key="2">
    <source>
        <dbReference type="Ensembl" id="ENSOTSP00005120205.1"/>
    </source>
</evidence>
<dbReference type="Ensembl" id="ENSOTST00005180197.1">
    <property type="protein sequence ID" value="ENSOTSP00005120205.1"/>
    <property type="gene ID" value="ENSOTSG00005043696.2"/>
</dbReference>
<accession>A0AAZ3PVB9</accession>
<dbReference type="Proteomes" id="UP000694402">
    <property type="component" value="Unassembled WGS sequence"/>
</dbReference>
<reference evidence="2" key="3">
    <citation type="submission" date="2025-09" db="UniProtKB">
        <authorList>
            <consortium name="Ensembl"/>
        </authorList>
    </citation>
    <scope>IDENTIFICATION</scope>
</reference>
<reference evidence="3" key="1">
    <citation type="journal article" date="2018" name="PLoS ONE">
        <title>Chinook salmon (Oncorhynchus tshawytscha) genome and transcriptome.</title>
        <authorList>
            <person name="Christensen K.A."/>
            <person name="Leong J.S."/>
            <person name="Sakhrani D."/>
            <person name="Biagi C.A."/>
            <person name="Minkley D.R."/>
            <person name="Withler R.E."/>
            <person name="Rondeau E.B."/>
            <person name="Koop B.F."/>
            <person name="Devlin R.H."/>
        </authorList>
    </citation>
    <scope>NUCLEOTIDE SEQUENCE [LARGE SCALE GENOMIC DNA]</scope>
</reference>
<evidence type="ECO:0000256" key="1">
    <source>
        <dbReference type="SAM" id="MobiDB-lite"/>
    </source>
</evidence>
<feature type="region of interest" description="Disordered" evidence="1">
    <location>
        <begin position="208"/>
        <end position="262"/>
    </location>
</feature>
<organism evidence="2 3">
    <name type="scientific">Oncorhynchus tshawytscha</name>
    <name type="common">Chinook salmon</name>
    <name type="synonym">Salmo tshawytscha</name>
    <dbReference type="NCBI Taxonomy" id="74940"/>
    <lineage>
        <taxon>Eukaryota</taxon>
        <taxon>Metazoa</taxon>
        <taxon>Chordata</taxon>
        <taxon>Craniata</taxon>
        <taxon>Vertebrata</taxon>
        <taxon>Euteleostomi</taxon>
        <taxon>Actinopterygii</taxon>
        <taxon>Neopterygii</taxon>
        <taxon>Teleostei</taxon>
        <taxon>Protacanthopterygii</taxon>
        <taxon>Salmoniformes</taxon>
        <taxon>Salmonidae</taxon>
        <taxon>Salmoninae</taxon>
        <taxon>Oncorhynchus</taxon>
    </lineage>
</organism>
<reference evidence="2" key="2">
    <citation type="submission" date="2025-08" db="UniProtKB">
        <authorList>
            <consortium name="Ensembl"/>
        </authorList>
    </citation>
    <scope>IDENTIFICATION</scope>
</reference>
<evidence type="ECO:0000313" key="3">
    <source>
        <dbReference type="Proteomes" id="UP000694402"/>
    </source>
</evidence>
<protein>
    <submittedName>
        <fullName evidence="2">Uncharacterized protein</fullName>
    </submittedName>
</protein>
<feature type="compositionally biased region" description="Polar residues" evidence="1">
    <location>
        <begin position="211"/>
        <end position="223"/>
    </location>
</feature>
<sequence>MRMNVHSNETMLFEEEVDKTSREVEADNVSTKMVTVNWDQWDRLLLPSPLDSGVHSLDTVYDRTTVMIEQDPVGSTTDNKEEEEDLMMYLDEGFETEDRGGLEDHWEAMSQGYIHHTISQDQIQFTINPGSTPMPRHIQGATITLHSECPDTHHSEQQHSGSTQEKLYFTTAIPMGGNTGTALQQLGLRLPVIVIRQGESCQCRCPCRDGSTASDTEKQTGCQPTGEPSGAQVKQPQDLSTQDPPPQPHQPQDPPTQPPPPQ</sequence>
<gene>
    <name evidence="2" type="primary">LOC112229630</name>
</gene>